<feature type="region of interest" description="Disordered" evidence="1">
    <location>
        <begin position="210"/>
        <end position="232"/>
    </location>
</feature>
<evidence type="ECO:0000256" key="2">
    <source>
        <dbReference type="SAM" id="Phobius"/>
    </source>
</evidence>
<dbReference type="OrthoDB" id="3268054at2"/>
<organism evidence="3 4">
    <name type="scientific">Nostocoides japonicum T1-X7</name>
    <dbReference type="NCBI Taxonomy" id="1194083"/>
    <lineage>
        <taxon>Bacteria</taxon>
        <taxon>Bacillati</taxon>
        <taxon>Actinomycetota</taxon>
        <taxon>Actinomycetes</taxon>
        <taxon>Micrococcales</taxon>
        <taxon>Intrasporangiaceae</taxon>
        <taxon>Nostocoides</taxon>
    </lineage>
</organism>
<dbReference type="EMBL" id="CAJB01000058">
    <property type="protein sequence ID" value="CCH76884.1"/>
    <property type="molecule type" value="Genomic_DNA"/>
</dbReference>
<dbReference type="AlphaFoldDB" id="A0A077LY30"/>
<feature type="compositionally biased region" description="Low complexity" evidence="1">
    <location>
        <begin position="219"/>
        <end position="232"/>
    </location>
</feature>
<keyword evidence="4" id="KW-1185">Reference proteome</keyword>
<evidence type="ECO:0000313" key="3">
    <source>
        <dbReference type="EMBL" id="CCH76884.1"/>
    </source>
</evidence>
<dbReference type="STRING" id="1194083.BN12_1500008"/>
<evidence type="ECO:0000256" key="1">
    <source>
        <dbReference type="SAM" id="MobiDB-lite"/>
    </source>
</evidence>
<feature type="transmembrane region" description="Helical" evidence="2">
    <location>
        <begin position="76"/>
        <end position="98"/>
    </location>
</feature>
<evidence type="ECO:0000313" key="4">
    <source>
        <dbReference type="Proteomes" id="UP000035721"/>
    </source>
</evidence>
<proteinExistence type="predicted"/>
<dbReference type="RefSeq" id="WP_048553705.1">
    <property type="nucleotide sequence ID" value="NZ_HF570958.1"/>
</dbReference>
<accession>A0A077LY30</accession>
<gene>
    <name evidence="3" type="ORF">BN12_1500008</name>
</gene>
<keyword evidence="2" id="KW-1133">Transmembrane helix</keyword>
<keyword evidence="2" id="KW-0472">Membrane</keyword>
<dbReference type="Proteomes" id="UP000035721">
    <property type="component" value="Unassembled WGS sequence"/>
</dbReference>
<name>A0A077LY30_9MICO</name>
<feature type="transmembrane region" description="Helical" evidence="2">
    <location>
        <begin position="153"/>
        <end position="173"/>
    </location>
</feature>
<protein>
    <submittedName>
        <fullName evidence="3">Uncharacterized protein</fullName>
    </submittedName>
</protein>
<comment type="caution">
    <text evidence="3">The sequence shown here is derived from an EMBL/GenBank/DDBJ whole genome shotgun (WGS) entry which is preliminary data.</text>
</comment>
<feature type="transmembrane region" description="Helical" evidence="2">
    <location>
        <begin position="118"/>
        <end position="141"/>
    </location>
</feature>
<keyword evidence="2" id="KW-0812">Transmembrane</keyword>
<sequence>MTPDRDALEQRYRNWLRWYPRWFRRDHAEEVLAVLLDGAPPEQHRPGPAECLDLARGGLVMRLRPRIPRSDRPTRAALWFMYASAAVGLVVLTTLLVTLDEVRTTILARDPGFSRAEWRGLVAATFRPMAVALALSVLVWSSLAWVRGRGHRWASLAVAGIFVENTGSLLHGLAHGSATYTPKVLLAGGVLWSLEAVAVVLLTVGESRRRSGGRRRRPAAAPTGGSPAHRPP</sequence>
<reference evidence="3 4" key="1">
    <citation type="journal article" date="2013" name="ISME J.">
        <title>A metabolic model for members of the genus Tetrasphaera involved in enhanced biological phosphorus removal.</title>
        <authorList>
            <person name="Kristiansen R."/>
            <person name="Nguyen H.T.T."/>
            <person name="Saunders A.M."/>
            <person name="Nielsen J.L."/>
            <person name="Wimmer R."/>
            <person name="Le V.Q."/>
            <person name="McIlroy S.J."/>
            <person name="Petrovski S."/>
            <person name="Seviour R.J."/>
            <person name="Calteau A."/>
            <person name="Nielsen K.L."/>
            <person name="Nielsen P.H."/>
        </authorList>
    </citation>
    <scope>NUCLEOTIDE SEQUENCE [LARGE SCALE GENOMIC DNA]</scope>
    <source>
        <strain evidence="3 4">T1-X7</strain>
    </source>
</reference>
<feature type="transmembrane region" description="Helical" evidence="2">
    <location>
        <begin position="185"/>
        <end position="205"/>
    </location>
</feature>